<dbReference type="AlphaFoldDB" id="A0A015JX00"/>
<dbReference type="Proteomes" id="UP000022910">
    <property type="component" value="Unassembled WGS sequence"/>
</dbReference>
<dbReference type="InterPro" id="IPR029063">
    <property type="entry name" value="SAM-dependent_MTases_sf"/>
</dbReference>
<keyword evidence="3" id="KW-1185">Reference proteome</keyword>
<dbReference type="CDD" id="cd02440">
    <property type="entry name" value="AdoMet_MTases"/>
    <property type="match status" value="1"/>
</dbReference>
<gene>
    <name evidence="2" type="ORF">RirG_187460</name>
</gene>
<dbReference type="InterPro" id="IPR041698">
    <property type="entry name" value="Methyltransf_25"/>
</dbReference>
<dbReference type="HOGENOM" id="CLU_010595_9_0_1"/>
<dbReference type="OMA" id="YRIETHY"/>
<dbReference type="GO" id="GO:0008168">
    <property type="term" value="F:methyltransferase activity"/>
    <property type="evidence" value="ECO:0007669"/>
    <property type="project" value="TreeGrafter"/>
</dbReference>
<comment type="caution">
    <text evidence="2">The sequence shown here is derived from an EMBL/GenBank/DDBJ whole genome shotgun (WGS) entry which is preliminary data.</text>
</comment>
<evidence type="ECO:0000259" key="1">
    <source>
        <dbReference type="Pfam" id="PF13649"/>
    </source>
</evidence>
<reference evidence="2 3" key="1">
    <citation type="submission" date="2014-02" db="EMBL/GenBank/DDBJ databases">
        <title>Single nucleus genome sequencing reveals high similarity among nuclei of an endomycorrhizal fungus.</title>
        <authorList>
            <person name="Lin K."/>
            <person name="Geurts R."/>
            <person name="Zhang Z."/>
            <person name="Limpens E."/>
            <person name="Saunders D.G."/>
            <person name="Mu D."/>
            <person name="Pang E."/>
            <person name="Cao H."/>
            <person name="Cha H."/>
            <person name="Lin T."/>
            <person name="Zhou Q."/>
            <person name="Shang Y."/>
            <person name="Li Y."/>
            <person name="Ivanov S."/>
            <person name="Sharma T."/>
            <person name="Velzen R.V."/>
            <person name="Ruijter N.D."/>
            <person name="Aanen D.K."/>
            <person name="Win J."/>
            <person name="Kamoun S."/>
            <person name="Bisseling T."/>
            <person name="Huang S."/>
        </authorList>
    </citation>
    <scope>NUCLEOTIDE SEQUENCE [LARGE SCALE GENOMIC DNA]</scope>
    <source>
        <strain evidence="3">DAOM197198w</strain>
    </source>
</reference>
<protein>
    <recommendedName>
        <fullName evidence="1">Methyltransferase domain-containing protein</fullName>
    </recommendedName>
</protein>
<feature type="domain" description="Methyltransferase" evidence="1">
    <location>
        <begin position="92"/>
        <end position="181"/>
    </location>
</feature>
<accession>A0A015JX00</accession>
<proteinExistence type="predicted"/>
<sequence>MGIIYSRIKERIIKVSTFDKNDKNERNYKNDKIDKNSIFNHEELKYKLPCISDSLSEFQSPHYTLRYLWQSNYSAPVEDILLSSGVVLDAGEVLCGFGAWLIDMALEYQTTDFAGVGLSPHQFPSQIPNNVKFTQANILSGLPFEDNEFDFVRLCYFANSLACSEWDPVVRELIRVTKPGGWIEFVEPGIVPINMGPKFTLLMDTLKQIIGERSDVSERLEVILQSTNQLNNIQKDSKSIIIGRLGGEVGISHENSIIKYFVGESSVFSKHLGISSKDFENLLDDVIKEFQTRKVEEKFFRFWGQKIE</sequence>
<dbReference type="Gene3D" id="3.40.50.150">
    <property type="entry name" value="Vaccinia Virus protein VP39"/>
    <property type="match status" value="1"/>
</dbReference>
<evidence type="ECO:0000313" key="2">
    <source>
        <dbReference type="EMBL" id="EXX59614.1"/>
    </source>
</evidence>
<dbReference type="EMBL" id="JEMT01026315">
    <property type="protein sequence ID" value="EXX59614.1"/>
    <property type="molecule type" value="Genomic_DNA"/>
</dbReference>
<dbReference type="STRING" id="1432141.A0A015JX00"/>
<dbReference type="PANTHER" id="PTHR43591">
    <property type="entry name" value="METHYLTRANSFERASE"/>
    <property type="match status" value="1"/>
</dbReference>
<dbReference type="OrthoDB" id="2013972at2759"/>
<evidence type="ECO:0000313" key="3">
    <source>
        <dbReference type="Proteomes" id="UP000022910"/>
    </source>
</evidence>
<organism evidence="2 3">
    <name type="scientific">Rhizophagus irregularis (strain DAOM 197198w)</name>
    <name type="common">Glomus intraradices</name>
    <dbReference type="NCBI Taxonomy" id="1432141"/>
    <lineage>
        <taxon>Eukaryota</taxon>
        <taxon>Fungi</taxon>
        <taxon>Fungi incertae sedis</taxon>
        <taxon>Mucoromycota</taxon>
        <taxon>Glomeromycotina</taxon>
        <taxon>Glomeromycetes</taxon>
        <taxon>Glomerales</taxon>
        <taxon>Glomeraceae</taxon>
        <taxon>Rhizophagus</taxon>
    </lineage>
</organism>
<name>A0A015JX00_RHIIW</name>
<dbReference type="Pfam" id="PF13649">
    <property type="entry name" value="Methyltransf_25"/>
    <property type="match status" value="1"/>
</dbReference>
<dbReference type="SUPFAM" id="SSF53335">
    <property type="entry name" value="S-adenosyl-L-methionine-dependent methyltransferases"/>
    <property type="match status" value="1"/>
</dbReference>
<dbReference type="PANTHER" id="PTHR43591:SF24">
    <property type="entry name" value="2-METHOXY-6-POLYPRENYL-1,4-BENZOQUINOL METHYLASE, MITOCHONDRIAL"/>
    <property type="match status" value="1"/>
</dbReference>